<comment type="similarity">
    <text evidence="1">Belongs to the metallo-beta-lactamase superfamily.</text>
</comment>
<dbReference type="OrthoDB" id="9773738at2"/>
<evidence type="ECO:0000256" key="1">
    <source>
        <dbReference type="ARBA" id="ARBA00007749"/>
    </source>
</evidence>
<dbReference type="SMART" id="SM00849">
    <property type="entry name" value="Lactamase_B"/>
    <property type="match status" value="1"/>
</dbReference>
<dbReference type="SUPFAM" id="SSF56281">
    <property type="entry name" value="Metallo-hydrolase/oxidoreductase"/>
    <property type="match status" value="1"/>
</dbReference>
<keyword evidence="3 6" id="KW-0378">Hydrolase</keyword>
<dbReference type="GO" id="GO:0016787">
    <property type="term" value="F:hydrolase activity"/>
    <property type="evidence" value="ECO:0007669"/>
    <property type="project" value="UniProtKB-KW"/>
</dbReference>
<dbReference type="Pfam" id="PF00753">
    <property type="entry name" value="Lactamase_B"/>
    <property type="match status" value="1"/>
</dbReference>
<keyword evidence="4" id="KW-0862">Zinc</keyword>
<sequence>MEQIARFSLSRRRMMLGGAAATAVGLLGGGAAFAKAPFLNTQVAPFYRFKVGAFEATVVSDGPLPMGDPAANFLGASKEELNQMLRDAYLDPRTAPLQQNNLIINTGRKLVLFDSGMGSSRLFGSATGHLLTNMRLAGINPKDIDAICATHGHIDHIGGIMADNGKSHFPNAQIYMPEVEFKFWTDESKLALADPDYMKPFVAAARKNLLGHGEKVVFIKDGQEFLPGIQAIFTPGHTVGHTIYMISSEGKSLCNIGDLTHHQVLLMEKPLIEFRFDTDPKQSVQSRVRNLDMLATTRTALLAYHFPWPGYGHVVKFGEGFHYLPASMDVSEVG</sequence>
<comment type="caution">
    <text evidence="6">The sequence shown here is derived from an EMBL/GenBank/DDBJ whole genome shotgun (WGS) entry which is preliminary data.</text>
</comment>
<dbReference type="InterPro" id="IPR036866">
    <property type="entry name" value="RibonucZ/Hydroxyglut_hydro"/>
</dbReference>
<accession>A0A2N3Q0G2</accession>
<evidence type="ECO:0000313" key="6">
    <source>
        <dbReference type="EMBL" id="PKU26122.1"/>
    </source>
</evidence>
<organism evidence="6 7">
    <name type="scientific">Telmatospirillum siberiense</name>
    <dbReference type="NCBI Taxonomy" id="382514"/>
    <lineage>
        <taxon>Bacteria</taxon>
        <taxon>Pseudomonadati</taxon>
        <taxon>Pseudomonadota</taxon>
        <taxon>Alphaproteobacteria</taxon>
        <taxon>Rhodospirillales</taxon>
        <taxon>Rhodospirillaceae</taxon>
        <taxon>Telmatospirillum</taxon>
    </lineage>
</organism>
<evidence type="ECO:0000256" key="4">
    <source>
        <dbReference type="ARBA" id="ARBA00022833"/>
    </source>
</evidence>
<gene>
    <name evidence="6" type="ORF">CWS72_03030</name>
</gene>
<dbReference type="Proteomes" id="UP000233293">
    <property type="component" value="Unassembled WGS sequence"/>
</dbReference>
<feature type="domain" description="Metallo-beta-lactamase" evidence="5">
    <location>
        <begin position="98"/>
        <end position="305"/>
    </location>
</feature>
<dbReference type="Gene3D" id="3.60.15.10">
    <property type="entry name" value="Ribonuclease Z/Hydroxyacylglutathione hydrolase-like"/>
    <property type="match status" value="1"/>
</dbReference>
<dbReference type="InterPro" id="IPR051013">
    <property type="entry name" value="MBL_superfamily_lactonases"/>
</dbReference>
<dbReference type="PROSITE" id="PS51318">
    <property type="entry name" value="TAT"/>
    <property type="match status" value="1"/>
</dbReference>
<keyword evidence="2" id="KW-0479">Metal-binding</keyword>
<keyword evidence="7" id="KW-1185">Reference proteome</keyword>
<name>A0A2N3Q0G2_9PROT</name>
<evidence type="ECO:0000313" key="7">
    <source>
        <dbReference type="Proteomes" id="UP000233293"/>
    </source>
</evidence>
<dbReference type="InterPro" id="IPR001279">
    <property type="entry name" value="Metallo-B-lactamas"/>
</dbReference>
<reference evidence="7" key="1">
    <citation type="submission" date="2017-12" db="EMBL/GenBank/DDBJ databases">
        <title>Draft genome sequence of Telmatospirillum siberiense 26-4b1T, an acidotolerant peatland alphaproteobacterium potentially involved in sulfur cycling.</title>
        <authorList>
            <person name="Hausmann B."/>
            <person name="Pjevac P."/>
            <person name="Schreck K."/>
            <person name="Herbold C.W."/>
            <person name="Daims H."/>
            <person name="Wagner M."/>
            <person name="Pester M."/>
            <person name="Loy A."/>
        </authorList>
    </citation>
    <scope>NUCLEOTIDE SEQUENCE [LARGE SCALE GENOMIC DNA]</scope>
    <source>
        <strain evidence="7">26-4b1</strain>
    </source>
</reference>
<dbReference type="PANTHER" id="PTHR42978">
    <property type="entry name" value="QUORUM-QUENCHING LACTONASE YTNP-RELATED-RELATED"/>
    <property type="match status" value="1"/>
</dbReference>
<dbReference type="EMBL" id="PIUM01000002">
    <property type="protein sequence ID" value="PKU26122.1"/>
    <property type="molecule type" value="Genomic_DNA"/>
</dbReference>
<dbReference type="GO" id="GO:0046872">
    <property type="term" value="F:metal ion binding"/>
    <property type="evidence" value="ECO:0007669"/>
    <property type="project" value="UniProtKB-KW"/>
</dbReference>
<dbReference type="InterPro" id="IPR006311">
    <property type="entry name" value="TAT_signal"/>
</dbReference>
<protein>
    <submittedName>
        <fullName evidence="6">MBL fold metallo-hydrolase</fullName>
    </submittedName>
</protein>
<evidence type="ECO:0000259" key="5">
    <source>
        <dbReference type="SMART" id="SM00849"/>
    </source>
</evidence>
<evidence type="ECO:0000256" key="3">
    <source>
        <dbReference type="ARBA" id="ARBA00022801"/>
    </source>
</evidence>
<dbReference type="AlphaFoldDB" id="A0A2N3Q0G2"/>
<dbReference type="PANTHER" id="PTHR42978:SF6">
    <property type="entry name" value="QUORUM-QUENCHING LACTONASE YTNP-RELATED"/>
    <property type="match status" value="1"/>
</dbReference>
<evidence type="ECO:0000256" key="2">
    <source>
        <dbReference type="ARBA" id="ARBA00022723"/>
    </source>
</evidence>
<proteinExistence type="inferred from homology"/>
<dbReference type="CDD" id="cd07720">
    <property type="entry name" value="OPHC2-like_MBL-fold"/>
    <property type="match status" value="1"/>
</dbReference>